<reference evidence="1" key="1">
    <citation type="journal article" date="2015" name="Nature">
        <title>Complex archaea that bridge the gap between prokaryotes and eukaryotes.</title>
        <authorList>
            <person name="Spang A."/>
            <person name="Saw J.H."/>
            <person name="Jorgensen S.L."/>
            <person name="Zaremba-Niedzwiedzka K."/>
            <person name="Martijn J."/>
            <person name="Lind A.E."/>
            <person name="van Eijk R."/>
            <person name="Schleper C."/>
            <person name="Guy L."/>
            <person name="Ettema T.J."/>
        </authorList>
    </citation>
    <scope>NUCLEOTIDE SEQUENCE</scope>
</reference>
<dbReference type="EMBL" id="LAZR01036130">
    <property type="protein sequence ID" value="KKL25670.1"/>
    <property type="molecule type" value="Genomic_DNA"/>
</dbReference>
<protein>
    <submittedName>
        <fullName evidence="1">Uncharacterized protein</fullName>
    </submittedName>
</protein>
<name>A0A0F9BUR0_9ZZZZ</name>
<gene>
    <name evidence="1" type="ORF">LCGC14_2402940</name>
</gene>
<comment type="caution">
    <text evidence="1">The sequence shown here is derived from an EMBL/GenBank/DDBJ whole genome shotgun (WGS) entry which is preliminary data.</text>
</comment>
<proteinExistence type="predicted"/>
<sequence>METDHAREQAQAQLESITGMVEAMNADREWGGMGAHEAILEDALSVEVRSGWHAPEAPHHPPLEYCLLLCTGGPAVRIRGDLDSYGTPASVILEYQDWGTPWTVYPATGAEDAIMLVYAMQFYFGD</sequence>
<organism evidence="1">
    <name type="scientific">marine sediment metagenome</name>
    <dbReference type="NCBI Taxonomy" id="412755"/>
    <lineage>
        <taxon>unclassified sequences</taxon>
        <taxon>metagenomes</taxon>
        <taxon>ecological metagenomes</taxon>
    </lineage>
</organism>
<accession>A0A0F9BUR0</accession>
<evidence type="ECO:0000313" key="1">
    <source>
        <dbReference type="EMBL" id="KKL25670.1"/>
    </source>
</evidence>
<dbReference type="AlphaFoldDB" id="A0A0F9BUR0"/>